<feature type="transmembrane region" description="Helical" evidence="8">
    <location>
        <begin position="237"/>
        <end position="257"/>
    </location>
</feature>
<dbReference type="SFLD" id="SFLDS00003">
    <property type="entry name" value="Haloacid_Dehalogenase"/>
    <property type="match status" value="1"/>
</dbReference>
<comment type="subcellular location">
    <subcellularLocation>
        <location evidence="1">Membrane</location>
        <topology evidence="1">Multi-pass membrane protein</topology>
    </subcellularLocation>
</comment>
<evidence type="ECO:0000313" key="12">
    <source>
        <dbReference type="Proteomes" id="UP000324241"/>
    </source>
</evidence>
<dbReference type="GO" id="GO:0016887">
    <property type="term" value="F:ATP hydrolysis activity"/>
    <property type="evidence" value="ECO:0007669"/>
    <property type="project" value="InterPro"/>
</dbReference>
<dbReference type="Gene3D" id="2.70.150.10">
    <property type="entry name" value="Calcium-transporting ATPase, cytoplasmic transduction domain A"/>
    <property type="match status" value="1"/>
</dbReference>
<evidence type="ECO:0000256" key="3">
    <source>
        <dbReference type="ARBA" id="ARBA00022741"/>
    </source>
</evidence>
<dbReference type="VEuPathDB" id="FungiDB:EYZ11_005399"/>
<reference evidence="11 12" key="1">
    <citation type="submission" date="2019-08" db="EMBL/GenBank/DDBJ databases">
        <title>The genome sequence of a newly discovered highly antifungal drug resistant Aspergillus species, Aspergillus tanneri NIH 1004.</title>
        <authorList>
            <person name="Mounaud S."/>
            <person name="Singh I."/>
            <person name="Joardar V."/>
            <person name="Pakala S."/>
            <person name="Pakala S."/>
            <person name="Venepally P."/>
            <person name="Chung J.K."/>
            <person name="Losada L."/>
            <person name="Nierman W.C."/>
        </authorList>
    </citation>
    <scope>NUCLEOTIDE SEQUENCE [LARGE SCALE GENOMIC DNA]</scope>
    <source>
        <strain evidence="11 12">NIH1004</strain>
    </source>
</reference>
<dbReference type="InterPro" id="IPR001757">
    <property type="entry name" value="P_typ_ATPase"/>
</dbReference>
<feature type="transmembrane region" description="Helical" evidence="8">
    <location>
        <begin position="204"/>
        <end position="225"/>
    </location>
</feature>
<dbReference type="VEuPathDB" id="FungiDB:EYZ11_005408"/>
<protein>
    <submittedName>
        <fullName evidence="11">Uncharacterized protein</fullName>
    </submittedName>
</protein>
<dbReference type="SUPFAM" id="SSF81660">
    <property type="entry name" value="Metal cation-transporting ATPase, ATP-binding domain N"/>
    <property type="match status" value="1"/>
</dbReference>
<dbReference type="Gene3D" id="3.40.1110.10">
    <property type="entry name" value="Calcium-transporting ATPase, cytoplasmic domain N"/>
    <property type="match status" value="1"/>
</dbReference>
<dbReference type="GeneID" id="54329389"/>
<dbReference type="VEuPathDB" id="FungiDB:EYZ11_005393"/>
<dbReference type="Pfam" id="PF00122">
    <property type="entry name" value="E1-E2_ATPase"/>
    <property type="match status" value="1"/>
</dbReference>
<feature type="domain" description="Cation-transporting P-type ATPase N-terminal" evidence="10">
    <location>
        <begin position="2"/>
        <end position="52"/>
    </location>
</feature>
<evidence type="ECO:0000256" key="8">
    <source>
        <dbReference type="SAM" id="Phobius"/>
    </source>
</evidence>
<dbReference type="OrthoDB" id="158672at2759"/>
<sequence>MSGLNHSEAEARVRIMGTNELTARKPLSSWRLILKILPSPFNVLLAAIAVASIVVPTRNWEHMPESARVRRQLIKASEPVARIVAEIDVPKPHLAPGDVVLLSAGDTIPADCIILEAACLQVTQSILSGECAPVKKFPDLALPGHSDSILGASNTVFAGTSVISGSGVAVALATGDRTLLASIAAKLKSSRPLNSFQRGVRNTAYMLFAFMLVLYPLVLIVSGIFTKNWRHAASFSVNAAIGLVPELLPAIVNANLVRGMLSLRQKNVLVRRPDSIANLGAMTVLCSDKTGTLTQGNLSLELSLDPAGKEDLQVIRLAYVTASHQLGTRDDIDTAILSYRDPSGDRIAVPHHQKILDIPFTFERRRSSCVMHSWTDEIVLLCKGAYEEMIPLCSRVRVGSHTVNLNDETRAIIDGCISNLLDEGLRVLVVATRPLSSSQVTETSPIENLEANMTLEGYLAFRDSPREDAAASIWSLQSLGVDIRVLTGDSLEVAGRLCQKLDIVRSVDDGQRRGIIGADLEGLDDVQLDQVLESCVIFAKLTPVQKARITGRLRKKGHCVGMLGDGVNDCSALQNADVAISISSSSNAAKDCSDGEYIAT</sequence>
<dbReference type="SFLD" id="SFLDF00027">
    <property type="entry name" value="p-type_atpase"/>
    <property type="match status" value="1"/>
</dbReference>
<dbReference type="GO" id="GO:0016020">
    <property type="term" value="C:membrane"/>
    <property type="evidence" value="ECO:0007669"/>
    <property type="project" value="UniProtKB-SubCell"/>
</dbReference>
<dbReference type="Pfam" id="PF00690">
    <property type="entry name" value="Cation_ATPase_N"/>
    <property type="match status" value="1"/>
</dbReference>
<keyword evidence="3" id="KW-0547">Nucleotide-binding</keyword>
<evidence type="ECO:0000256" key="7">
    <source>
        <dbReference type="ARBA" id="ARBA00023136"/>
    </source>
</evidence>
<keyword evidence="5" id="KW-1278">Translocase</keyword>
<dbReference type="InterPro" id="IPR008250">
    <property type="entry name" value="ATPase_P-typ_transduc_dom_A_sf"/>
</dbReference>
<dbReference type="InterPro" id="IPR023214">
    <property type="entry name" value="HAD_sf"/>
</dbReference>
<dbReference type="SUPFAM" id="SSF81653">
    <property type="entry name" value="Calcium ATPase, transduction domain A"/>
    <property type="match status" value="1"/>
</dbReference>
<keyword evidence="6 8" id="KW-1133">Transmembrane helix</keyword>
<evidence type="ECO:0000256" key="2">
    <source>
        <dbReference type="ARBA" id="ARBA00022692"/>
    </source>
</evidence>
<dbReference type="FunFam" id="3.40.50.1000:FF:000001">
    <property type="entry name" value="Phospholipid-transporting ATPase IC"/>
    <property type="match status" value="1"/>
</dbReference>
<gene>
    <name evidence="11" type="ORF">ATNIH1004_006687</name>
</gene>
<dbReference type="SUPFAM" id="SSF56784">
    <property type="entry name" value="HAD-like"/>
    <property type="match status" value="1"/>
</dbReference>
<dbReference type="PROSITE" id="PS00154">
    <property type="entry name" value="ATPASE_E1_E2"/>
    <property type="match status" value="1"/>
</dbReference>
<dbReference type="InterPro" id="IPR036412">
    <property type="entry name" value="HAD-like_sf"/>
</dbReference>
<evidence type="ECO:0000256" key="1">
    <source>
        <dbReference type="ARBA" id="ARBA00004141"/>
    </source>
</evidence>
<dbReference type="Proteomes" id="UP000324241">
    <property type="component" value="Unassembled WGS sequence"/>
</dbReference>
<keyword evidence="2 8" id="KW-0812">Transmembrane</keyword>
<dbReference type="InterPro" id="IPR044492">
    <property type="entry name" value="P_typ_ATPase_HD_dom"/>
</dbReference>
<dbReference type="InterPro" id="IPR004014">
    <property type="entry name" value="ATPase_P-typ_cation-transptr_N"/>
</dbReference>
<comment type="caution">
    <text evidence="11">The sequence shown here is derived from an EMBL/GenBank/DDBJ whole genome shotgun (WGS) entry which is preliminary data.</text>
</comment>
<dbReference type="InterPro" id="IPR059000">
    <property type="entry name" value="ATPase_P-type_domA"/>
</dbReference>
<dbReference type="Gene3D" id="1.20.1110.10">
    <property type="entry name" value="Calcium-transporting ATPase, transmembrane domain"/>
    <property type="match status" value="1"/>
</dbReference>
<dbReference type="EMBL" id="QUQM01000007">
    <property type="protein sequence ID" value="KAA8645268.1"/>
    <property type="molecule type" value="Genomic_DNA"/>
</dbReference>
<dbReference type="InterPro" id="IPR023299">
    <property type="entry name" value="ATPase_P-typ_cyto_dom_N"/>
</dbReference>
<keyword evidence="7 8" id="KW-0472">Membrane</keyword>
<keyword evidence="4" id="KW-0067">ATP-binding</keyword>
<evidence type="ECO:0000256" key="4">
    <source>
        <dbReference type="ARBA" id="ARBA00022840"/>
    </source>
</evidence>
<feature type="domain" description="P-type ATPase A" evidence="9">
    <location>
        <begin position="87"/>
        <end position="187"/>
    </location>
</feature>
<dbReference type="Gene3D" id="3.40.50.1000">
    <property type="entry name" value="HAD superfamily/HAD-like"/>
    <property type="match status" value="1"/>
</dbReference>
<organism evidence="11 12">
    <name type="scientific">Aspergillus tanneri</name>
    <dbReference type="NCBI Taxonomy" id="1220188"/>
    <lineage>
        <taxon>Eukaryota</taxon>
        <taxon>Fungi</taxon>
        <taxon>Dikarya</taxon>
        <taxon>Ascomycota</taxon>
        <taxon>Pezizomycotina</taxon>
        <taxon>Eurotiomycetes</taxon>
        <taxon>Eurotiomycetidae</taxon>
        <taxon>Eurotiales</taxon>
        <taxon>Aspergillaceae</taxon>
        <taxon>Aspergillus</taxon>
        <taxon>Aspergillus subgen. Circumdati</taxon>
    </lineage>
</organism>
<dbReference type="PRINTS" id="PR00119">
    <property type="entry name" value="CATATPASE"/>
</dbReference>
<name>A0A5M9ME69_9EURO</name>
<dbReference type="AlphaFoldDB" id="A0A5M9ME69"/>
<dbReference type="InterPro" id="IPR023298">
    <property type="entry name" value="ATPase_P-typ_TM_dom_sf"/>
</dbReference>
<dbReference type="InterPro" id="IPR018303">
    <property type="entry name" value="ATPase_P-typ_P_site"/>
</dbReference>
<dbReference type="PANTHER" id="PTHR42861">
    <property type="entry name" value="CALCIUM-TRANSPORTING ATPASE"/>
    <property type="match status" value="1"/>
</dbReference>
<dbReference type="PRINTS" id="PR00121">
    <property type="entry name" value="NAKATPASE"/>
</dbReference>
<dbReference type="RefSeq" id="XP_033424629.1">
    <property type="nucleotide sequence ID" value="XM_033571314.1"/>
</dbReference>
<dbReference type="GO" id="GO:0006812">
    <property type="term" value="P:monoatomic cation transport"/>
    <property type="evidence" value="ECO:0007669"/>
    <property type="project" value="UniProtKB-ARBA"/>
</dbReference>
<dbReference type="NCBIfam" id="TIGR01494">
    <property type="entry name" value="ATPase_P-type"/>
    <property type="match status" value="2"/>
</dbReference>
<proteinExistence type="predicted"/>
<evidence type="ECO:0000256" key="6">
    <source>
        <dbReference type="ARBA" id="ARBA00022989"/>
    </source>
</evidence>
<evidence type="ECO:0000256" key="5">
    <source>
        <dbReference type="ARBA" id="ARBA00022967"/>
    </source>
</evidence>
<dbReference type="GO" id="GO:0005524">
    <property type="term" value="F:ATP binding"/>
    <property type="evidence" value="ECO:0007669"/>
    <property type="project" value="UniProtKB-KW"/>
</dbReference>
<accession>A0A5M9ME69</accession>
<evidence type="ECO:0000313" key="11">
    <source>
        <dbReference type="EMBL" id="KAA8645268.1"/>
    </source>
</evidence>
<evidence type="ECO:0000259" key="10">
    <source>
        <dbReference type="Pfam" id="PF00690"/>
    </source>
</evidence>
<dbReference type="SUPFAM" id="SSF81665">
    <property type="entry name" value="Calcium ATPase, transmembrane domain M"/>
    <property type="match status" value="1"/>
</dbReference>
<evidence type="ECO:0000259" key="9">
    <source>
        <dbReference type="Pfam" id="PF00122"/>
    </source>
</evidence>
<dbReference type="Pfam" id="PF13246">
    <property type="entry name" value="Cation_ATPase"/>
    <property type="match status" value="1"/>
</dbReference>
<dbReference type="SFLD" id="SFLDG00002">
    <property type="entry name" value="C1.7:_P-type_atpase_like"/>
    <property type="match status" value="1"/>
</dbReference>